<keyword evidence="2" id="KW-0560">Oxidoreductase</keyword>
<dbReference type="PROSITE" id="PS51819">
    <property type="entry name" value="VOC"/>
    <property type="match status" value="1"/>
</dbReference>
<reference evidence="2 3" key="1">
    <citation type="submission" date="2020-08" db="EMBL/GenBank/DDBJ databases">
        <title>Genomic Encyclopedia of Type Strains, Phase IV (KMG-IV): sequencing the most valuable type-strain genomes for metagenomic binning, comparative biology and taxonomic classification.</title>
        <authorList>
            <person name="Goeker M."/>
        </authorList>
    </citation>
    <scope>NUCLEOTIDE SEQUENCE [LARGE SCALE GENOMIC DNA]</scope>
    <source>
        <strain evidence="2 3">DSM 27057</strain>
    </source>
</reference>
<dbReference type="RefSeq" id="WP_246404208.1">
    <property type="nucleotide sequence ID" value="NZ_JACIDX010000002.1"/>
</dbReference>
<feature type="domain" description="VOC" evidence="1">
    <location>
        <begin position="19"/>
        <end position="137"/>
    </location>
</feature>
<name>A0A7W6CDJ4_9SPHN</name>
<evidence type="ECO:0000259" key="1">
    <source>
        <dbReference type="PROSITE" id="PS51819"/>
    </source>
</evidence>
<dbReference type="InterPro" id="IPR004360">
    <property type="entry name" value="Glyas_Fos-R_dOase_dom"/>
</dbReference>
<sequence length="138" mass="15001">MMDAPRAQPDQPEPHPHIGGGYTIFYYDDLASAADWYASVLGLTRMLSAPGLEIFRLGGSSCVALVGAGYGSQMPVRETNKGVILSLETEDLEGWHARLFRMGVAGVGEGLQTGVDGRTLEFKVRDPGGYCVEFFEWI</sequence>
<evidence type="ECO:0000313" key="2">
    <source>
        <dbReference type="EMBL" id="MBB3953837.1"/>
    </source>
</evidence>
<comment type="caution">
    <text evidence="2">The sequence shown here is derived from an EMBL/GenBank/DDBJ whole genome shotgun (WGS) entry which is preliminary data.</text>
</comment>
<keyword evidence="2" id="KW-0223">Dioxygenase</keyword>
<dbReference type="SUPFAM" id="SSF54593">
    <property type="entry name" value="Glyoxalase/Bleomycin resistance protein/Dihydroxybiphenyl dioxygenase"/>
    <property type="match status" value="1"/>
</dbReference>
<gene>
    <name evidence="2" type="ORF">GGR38_000764</name>
</gene>
<dbReference type="EMBL" id="JACIDX010000002">
    <property type="protein sequence ID" value="MBB3953837.1"/>
    <property type="molecule type" value="Genomic_DNA"/>
</dbReference>
<organism evidence="2 3">
    <name type="scientific">Novosphingobium sediminicola</name>
    <dbReference type="NCBI Taxonomy" id="563162"/>
    <lineage>
        <taxon>Bacteria</taxon>
        <taxon>Pseudomonadati</taxon>
        <taxon>Pseudomonadota</taxon>
        <taxon>Alphaproteobacteria</taxon>
        <taxon>Sphingomonadales</taxon>
        <taxon>Sphingomonadaceae</taxon>
        <taxon>Novosphingobium</taxon>
    </lineage>
</organism>
<proteinExistence type="predicted"/>
<dbReference type="AlphaFoldDB" id="A0A7W6CDJ4"/>
<keyword evidence="3" id="KW-1185">Reference proteome</keyword>
<dbReference type="GO" id="GO:0051213">
    <property type="term" value="F:dioxygenase activity"/>
    <property type="evidence" value="ECO:0007669"/>
    <property type="project" value="UniProtKB-KW"/>
</dbReference>
<dbReference type="Gene3D" id="3.10.180.10">
    <property type="entry name" value="2,3-Dihydroxybiphenyl 1,2-Dioxygenase, domain 1"/>
    <property type="match status" value="1"/>
</dbReference>
<dbReference type="InterPro" id="IPR037523">
    <property type="entry name" value="VOC_core"/>
</dbReference>
<protein>
    <submittedName>
        <fullName evidence="2">Catechol-2,3-dioxygenase</fullName>
    </submittedName>
</protein>
<evidence type="ECO:0000313" key="3">
    <source>
        <dbReference type="Proteomes" id="UP000548867"/>
    </source>
</evidence>
<dbReference type="CDD" id="cd06587">
    <property type="entry name" value="VOC"/>
    <property type="match status" value="1"/>
</dbReference>
<dbReference type="Pfam" id="PF00903">
    <property type="entry name" value="Glyoxalase"/>
    <property type="match status" value="1"/>
</dbReference>
<accession>A0A7W6CDJ4</accession>
<dbReference type="InterPro" id="IPR029068">
    <property type="entry name" value="Glyas_Bleomycin-R_OHBP_Dase"/>
</dbReference>
<dbReference type="Proteomes" id="UP000548867">
    <property type="component" value="Unassembled WGS sequence"/>
</dbReference>